<feature type="domain" description="Histidine kinase" evidence="13">
    <location>
        <begin position="457"/>
        <end position="673"/>
    </location>
</feature>
<dbReference type="PRINTS" id="PR00344">
    <property type="entry name" value="BCTRLSENSOR"/>
</dbReference>
<evidence type="ECO:0000256" key="9">
    <source>
        <dbReference type="ARBA" id="ARBA00023012"/>
    </source>
</evidence>
<proteinExistence type="inferred from homology"/>
<evidence type="ECO:0000256" key="12">
    <source>
        <dbReference type="SAM" id="Phobius"/>
    </source>
</evidence>
<feature type="transmembrane region" description="Helical" evidence="12">
    <location>
        <begin position="331"/>
        <end position="349"/>
    </location>
</feature>
<dbReference type="InterPro" id="IPR036097">
    <property type="entry name" value="HisK_dim/P_sf"/>
</dbReference>
<dbReference type="InterPro" id="IPR008979">
    <property type="entry name" value="Galactose-bd-like_sf"/>
</dbReference>
<evidence type="ECO:0000259" key="13">
    <source>
        <dbReference type="PROSITE" id="PS50109"/>
    </source>
</evidence>
<dbReference type="InterPro" id="IPR011006">
    <property type="entry name" value="CheY-like_superfamily"/>
</dbReference>
<evidence type="ECO:0000256" key="5">
    <source>
        <dbReference type="ARBA" id="ARBA00022679"/>
    </source>
</evidence>
<protein>
    <recommendedName>
        <fullName evidence="10">Circadian input-output histidine kinase CikA</fullName>
        <ecNumber evidence="3">2.7.13.3</ecNumber>
    </recommendedName>
</protein>
<sequence length="1033" mass="118291">MSKRKMLYIVFLFIVFITSFRLIWFKNSFYIHQPFVQSGNLNLVNFKFDEKNIVILNGEWSFYPDVLLNPDRMKNKSIEKKGWIEVPSKWSGKVSKIDGYKERGTYALSIHVSNPKGKYALKVRDINSSFSLYVNGKLIEARGNVSKVKKMDRSSLFPTVMMIEPDKEGVIQLLIAVENNSYEATNGGIVKGIRFGTQEAILADHLNIIYLQIVVAVVMFLHSIYACILFLIRPKKLESIYFAIASFLAGISVLISDDRIIFNWVDISFETYIKVAYISYAGLAMFFLLFIRSLFGVKYNIRIAYIVIAFCGIYLIFIFLAPYIIIRKWSILLFFALITPFLTIAGIIFQTIKSGKQSSLFLFFAVISVTSSVLWASLKNNIVFLLEYIIVTFKLDYDPTDLIFKFDPNFYPVDLIIAFITFSTFWFIRFFHTSDENIKLIRKLKEEHSRKDRFLANTAHELRNPLHGMINIAQSVIDEEKSIKENNKQHLKLLMTIGRRMSYLLNDLIDVTRMEQKEIAIHKRPVDLQPIITMIIDMQKFISEEKKLQIIANVPERFPFVFADQNRLIQILFNLLHNAVKFTDEGVITIDVEERNNYAVIHVTDTGIGIDKETQKRIFLPYEQGNSSYDESSGFGLGLSICKQLVEMHGGKLSVTSVLHKGSRFTFTLPLAENEEVPIVSKKTIEKVLELNPLENTNDRVSNRIKILAVDDDPVNLKVLKSILPQDEYELETVMTGREVLERLNMEWDIILVDVMMPKMSGYELTKMIREQYSISEVPIILLTARSQPEDIYTGFLSGANDYIVKPVDALELKVRIDALTELRKSIHERVRIEGAWLQAQIQPHFLFNTLNTIAALSEIDIVRMEKLIVEFGTYLRASFGEEVLAESIPIQQELDLLQSYLYIEKERFGKRIQSVLEVEDEIECLVPPFSIQTLVENAVRHGILKKAVGGSIHIKVESENGFINISIADDGVGMTEEKVKEILVKKPNQKQGIGLLNTDARLKQLYGTGLEIKSELGKGTVVSFQVPIVINK</sequence>
<keyword evidence="12" id="KW-0472">Membrane</keyword>
<feature type="modified residue" description="4-aspartylphosphate" evidence="11">
    <location>
        <position position="754"/>
    </location>
</feature>
<dbReference type="Gene3D" id="3.40.50.2300">
    <property type="match status" value="1"/>
</dbReference>
<dbReference type="Gene3D" id="2.60.120.260">
    <property type="entry name" value="Galactose-binding domain-like"/>
    <property type="match status" value="1"/>
</dbReference>
<feature type="domain" description="Histidine kinase" evidence="13">
    <location>
        <begin position="932"/>
        <end position="1031"/>
    </location>
</feature>
<name>A0A9X8S7I1_9BACI</name>
<keyword evidence="4 11" id="KW-0597">Phosphoprotein</keyword>
<evidence type="ECO:0000256" key="11">
    <source>
        <dbReference type="PROSITE-ProRule" id="PRU00169"/>
    </source>
</evidence>
<dbReference type="Gene3D" id="3.30.565.10">
    <property type="entry name" value="Histidine kinase-like ATPase, C-terminal domain"/>
    <property type="match status" value="2"/>
</dbReference>
<keyword evidence="8" id="KW-0067">ATP-binding</keyword>
<dbReference type="Pfam" id="PF07695">
    <property type="entry name" value="7TMR-DISM_7TM"/>
    <property type="match status" value="1"/>
</dbReference>
<dbReference type="GO" id="GO:0000155">
    <property type="term" value="F:phosphorelay sensor kinase activity"/>
    <property type="evidence" value="ECO:0007669"/>
    <property type="project" value="InterPro"/>
</dbReference>
<dbReference type="GO" id="GO:0005886">
    <property type="term" value="C:plasma membrane"/>
    <property type="evidence" value="ECO:0007669"/>
    <property type="project" value="TreeGrafter"/>
</dbReference>
<dbReference type="RefSeq" id="WP_076873265.1">
    <property type="nucleotide sequence ID" value="NZ_FWZC01000021.1"/>
</dbReference>
<dbReference type="CDD" id="cd17574">
    <property type="entry name" value="REC_OmpR"/>
    <property type="match status" value="1"/>
</dbReference>
<keyword evidence="9" id="KW-0902">Two-component regulatory system</keyword>
<evidence type="ECO:0000259" key="14">
    <source>
        <dbReference type="PROSITE" id="PS50110"/>
    </source>
</evidence>
<dbReference type="InterPro" id="IPR011623">
    <property type="entry name" value="7TMR_DISM_rcpt_extracell_dom1"/>
</dbReference>
<dbReference type="SMART" id="SM00388">
    <property type="entry name" value="HisKA"/>
    <property type="match status" value="1"/>
</dbReference>
<dbReference type="GO" id="GO:0009927">
    <property type="term" value="F:histidine phosphotransfer kinase activity"/>
    <property type="evidence" value="ECO:0007669"/>
    <property type="project" value="TreeGrafter"/>
</dbReference>
<feature type="transmembrane region" description="Helical" evidence="12">
    <location>
        <begin position="361"/>
        <end position="378"/>
    </location>
</feature>
<dbReference type="SUPFAM" id="SSF55874">
    <property type="entry name" value="ATPase domain of HSP90 chaperone/DNA topoisomerase II/histidine kinase"/>
    <property type="match status" value="2"/>
</dbReference>
<comment type="caution">
    <text evidence="15">The sequence shown here is derived from an EMBL/GenBank/DDBJ whole genome shotgun (WGS) entry which is preliminary data.</text>
</comment>
<dbReference type="SUPFAM" id="SSF47384">
    <property type="entry name" value="Homodimeric domain of signal transducing histidine kinase"/>
    <property type="match status" value="1"/>
</dbReference>
<dbReference type="InterPro" id="IPR003594">
    <property type="entry name" value="HATPase_dom"/>
</dbReference>
<dbReference type="AlphaFoldDB" id="A0A9X8S7I1"/>
<comment type="similarity">
    <text evidence="2">In the N-terminal section; belongs to the phytochrome family.</text>
</comment>
<evidence type="ECO:0000256" key="2">
    <source>
        <dbReference type="ARBA" id="ARBA00006402"/>
    </source>
</evidence>
<dbReference type="Proteomes" id="UP000194435">
    <property type="component" value="Unassembled WGS sequence"/>
</dbReference>
<evidence type="ECO:0000256" key="6">
    <source>
        <dbReference type="ARBA" id="ARBA00022741"/>
    </source>
</evidence>
<dbReference type="Pfam" id="PF02518">
    <property type="entry name" value="HATPase_c"/>
    <property type="match status" value="2"/>
</dbReference>
<dbReference type="EC" id="2.7.13.3" evidence="3"/>
<reference evidence="15 16" key="1">
    <citation type="submission" date="2017-04" db="EMBL/GenBank/DDBJ databases">
        <authorList>
            <person name="Criscuolo A."/>
        </authorList>
    </citation>
    <scope>NUCLEOTIDE SEQUENCE [LARGE SCALE GENOMIC DNA]</scope>
    <source>
        <strain evidence="15">16-00221</strain>
    </source>
</reference>
<dbReference type="InterPro" id="IPR036890">
    <property type="entry name" value="HATPase_C_sf"/>
</dbReference>
<dbReference type="InterPro" id="IPR004358">
    <property type="entry name" value="Sig_transdc_His_kin-like_C"/>
</dbReference>
<dbReference type="CDD" id="cd00082">
    <property type="entry name" value="HisKA"/>
    <property type="match status" value="1"/>
</dbReference>
<keyword evidence="6" id="KW-0547">Nucleotide-binding</keyword>
<dbReference type="PANTHER" id="PTHR43047">
    <property type="entry name" value="TWO-COMPONENT HISTIDINE PROTEIN KINASE"/>
    <property type="match status" value="1"/>
</dbReference>
<keyword evidence="12" id="KW-1133">Transmembrane helix</keyword>
<dbReference type="InterPro" id="IPR010559">
    <property type="entry name" value="Sig_transdc_His_kin_internal"/>
</dbReference>
<evidence type="ECO:0000256" key="1">
    <source>
        <dbReference type="ARBA" id="ARBA00000085"/>
    </source>
</evidence>
<evidence type="ECO:0000256" key="8">
    <source>
        <dbReference type="ARBA" id="ARBA00022840"/>
    </source>
</evidence>
<gene>
    <name evidence="15" type="primary">luxQ_1</name>
    <name evidence="15" type="ORF">BACERE00221_00814</name>
</gene>
<dbReference type="Pfam" id="PF00072">
    <property type="entry name" value="Response_reg"/>
    <property type="match status" value="1"/>
</dbReference>
<dbReference type="GO" id="GO:0005524">
    <property type="term" value="F:ATP binding"/>
    <property type="evidence" value="ECO:0007669"/>
    <property type="project" value="UniProtKB-KW"/>
</dbReference>
<feature type="transmembrane region" description="Helical" evidence="12">
    <location>
        <begin position="209"/>
        <end position="232"/>
    </location>
</feature>
<evidence type="ECO:0000313" key="16">
    <source>
        <dbReference type="Proteomes" id="UP000194435"/>
    </source>
</evidence>
<evidence type="ECO:0000256" key="7">
    <source>
        <dbReference type="ARBA" id="ARBA00022777"/>
    </source>
</evidence>
<keyword evidence="12" id="KW-0812">Transmembrane</keyword>
<feature type="transmembrane region" description="Helical" evidence="12">
    <location>
        <begin position="303"/>
        <end position="325"/>
    </location>
</feature>
<dbReference type="CDD" id="cd16922">
    <property type="entry name" value="HATPase_EvgS-ArcB-TorS-like"/>
    <property type="match status" value="1"/>
</dbReference>
<accession>A0A9X8S7I1</accession>
<dbReference type="PROSITE" id="PS50109">
    <property type="entry name" value="HIS_KIN"/>
    <property type="match status" value="2"/>
</dbReference>
<dbReference type="Gene3D" id="1.10.287.130">
    <property type="match status" value="1"/>
</dbReference>
<feature type="domain" description="Response regulatory" evidence="14">
    <location>
        <begin position="706"/>
        <end position="821"/>
    </location>
</feature>
<dbReference type="FunFam" id="3.30.565.10:FF:000010">
    <property type="entry name" value="Sensor histidine kinase RcsC"/>
    <property type="match status" value="1"/>
</dbReference>
<feature type="transmembrane region" description="Helical" evidence="12">
    <location>
        <begin position="275"/>
        <end position="291"/>
    </location>
</feature>
<dbReference type="InterPro" id="IPR001789">
    <property type="entry name" value="Sig_transdc_resp-reg_receiver"/>
</dbReference>
<organism evidence="15 16">
    <name type="scientific">Bacillus paranthracis</name>
    <dbReference type="NCBI Taxonomy" id="2026186"/>
    <lineage>
        <taxon>Bacteria</taxon>
        <taxon>Bacillati</taxon>
        <taxon>Bacillota</taxon>
        <taxon>Bacilli</taxon>
        <taxon>Bacillales</taxon>
        <taxon>Bacillaceae</taxon>
        <taxon>Bacillus</taxon>
        <taxon>Bacillus cereus group</taxon>
    </lineage>
</organism>
<dbReference type="SUPFAM" id="SSF52172">
    <property type="entry name" value="CheY-like"/>
    <property type="match status" value="1"/>
</dbReference>
<evidence type="ECO:0000313" key="15">
    <source>
        <dbReference type="EMBL" id="SMD80135.1"/>
    </source>
</evidence>
<evidence type="ECO:0000256" key="10">
    <source>
        <dbReference type="ARBA" id="ARBA00074306"/>
    </source>
</evidence>
<dbReference type="Pfam" id="PF00512">
    <property type="entry name" value="HisKA"/>
    <property type="match status" value="1"/>
</dbReference>
<dbReference type="Pfam" id="PF06580">
    <property type="entry name" value="His_kinase"/>
    <property type="match status" value="1"/>
</dbReference>
<dbReference type="InterPro" id="IPR005467">
    <property type="entry name" value="His_kinase_dom"/>
</dbReference>
<dbReference type="SUPFAM" id="SSF49785">
    <property type="entry name" value="Galactose-binding domain-like"/>
    <property type="match status" value="1"/>
</dbReference>
<keyword evidence="5 15" id="KW-0808">Transferase</keyword>
<feature type="transmembrane region" description="Helical" evidence="12">
    <location>
        <begin position="410"/>
        <end position="432"/>
    </location>
</feature>
<dbReference type="EMBL" id="FWZC01000021">
    <property type="protein sequence ID" value="SMD80135.1"/>
    <property type="molecule type" value="Genomic_DNA"/>
</dbReference>
<feature type="transmembrane region" description="Helical" evidence="12">
    <location>
        <begin position="7"/>
        <end position="25"/>
    </location>
</feature>
<dbReference type="PANTHER" id="PTHR43047:SF72">
    <property type="entry name" value="OSMOSENSING HISTIDINE PROTEIN KINASE SLN1"/>
    <property type="match status" value="1"/>
</dbReference>
<feature type="transmembrane region" description="Helical" evidence="12">
    <location>
        <begin position="239"/>
        <end position="255"/>
    </location>
</feature>
<evidence type="ECO:0000256" key="4">
    <source>
        <dbReference type="ARBA" id="ARBA00022553"/>
    </source>
</evidence>
<dbReference type="InterPro" id="IPR003661">
    <property type="entry name" value="HisK_dim/P_dom"/>
</dbReference>
<keyword evidence="7 15" id="KW-0418">Kinase</keyword>
<dbReference type="SMART" id="SM00387">
    <property type="entry name" value="HATPase_c"/>
    <property type="match status" value="2"/>
</dbReference>
<comment type="catalytic activity">
    <reaction evidence="1">
        <text>ATP + protein L-histidine = ADP + protein N-phospho-L-histidine.</text>
        <dbReference type="EC" id="2.7.13.3"/>
    </reaction>
</comment>
<dbReference type="PROSITE" id="PS50110">
    <property type="entry name" value="RESPONSE_REGULATORY"/>
    <property type="match status" value="1"/>
</dbReference>
<dbReference type="SMART" id="SM00448">
    <property type="entry name" value="REC"/>
    <property type="match status" value="1"/>
</dbReference>
<evidence type="ECO:0000256" key="3">
    <source>
        <dbReference type="ARBA" id="ARBA00012438"/>
    </source>
</evidence>